<dbReference type="NCBIfam" id="NF037995">
    <property type="entry name" value="TRAP_S1"/>
    <property type="match status" value="1"/>
</dbReference>
<dbReference type="PANTHER" id="PTHR33376:SF4">
    <property type="entry name" value="SIALIC ACID-BINDING PERIPLASMIC PROTEIN SIAP"/>
    <property type="match status" value="1"/>
</dbReference>
<dbReference type="InterPro" id="IPR038404">
    <property type="entry name" value="TRAP_DctP_sf"/>
</dbReference>
<name>A0A6G4W7C6_9HYPH</name>
<evidence type="ECO:0000313" key="2">
    <source>
        <dbReference type="EMBL" id="NGO50070.1"/>
    </source>
</evidence>
<reference evidence="2 3" key="1">
    <citation type="submission" date="2020-02" db="EMBL/GenBank/DDBJ databases">
        <title>Genome sequence of strain CCNWXJ40-4.</title>
        <authorList>
            <person name="Gao J."/>
            <person name="Sun J."/>
        </authorList>
    </citation>
    <scope>NUCLEOTIDE SEQUENCE [LARGE SCALE GENOMIC DNA]</scope>
    <source>
        <strain evidence="2 3">CCNWXJ 40-4</strain>
    </source>
</reference>
<dbReference type="Proteomes" id="UP001642900">
    <property type="component" value="Unassembled WGS sequence"/>
</dbReference>
<accession>A0A6G4W7C6</accession>
<dbReference type="AlphaFoldDB" id="A0A6G4W7C6"/>
<dbReference type="Gene3D" id="3.40.190.170">
    <property type="entry name" value="Bacterial extracellular solute-binding protein, family 7"/>
    <property type="match status" value="1"/>
</dbReference>
<dbReference type="InterPro" id="IPR006311">
    <property type="entry name" value="TAT_signal"/>
</dbReference>
<dbReference type="InterPro" id="IPR018389">
    <property type="entry name" value="DctP_fam"/>
</dbReference>
<organism evidence="2 3">
    <name type="scientific">Allomesorhizobium camelthorni</name>
    <dbReference type="NCBI Taxonomy" id="475069"/>
    <lineage>
        <taxon>Bacteria</taxon>
        <taxon>Pseudomonadati</taxon>
        <taxon>Pseudomonadota</taxon>
        <taxon>Alphaproteobacteria</taxon>
        <taxon>Hyphomicrobiales</taxon>
        <taxon>Phyllobacteriaceae</taxon>
        <taxon>Allomesorhizobium</taxon>
    </lineage>
</organism>
<keyword evidence="1" id="KW-0732">Signal</keyword>
<sequence length="341" mass="37568">MTREEKMNSSNVTRRGVLGAAALGLAGATLGLGFGSAFAQDKIKLRLSSPATPTDQRAVSLTEVFGPAVAGFADFEPHWNASLFKQGTELEAIARGNLEMSIASAQELATIFPEWSIFAAGYLHRDAEHQKKVFAADFMDDMKKKVEDELGVKLLTVMYLGRRQLNLRVDKEIKTPADMAGIKLRMPGTDAWQFLGSALGANPVPIAFTEIYTALQTGAVDGQDNPLPSTKDSKFYEVTKQIVLTSHLVDLNYLAFSKKVWDELTPEQQATVQKAADDAAELGRQRQLKLEGELEQFFKDQGLKVYTPDVDAFRTQVQKAYLESDISKSWPEGMVDKINAL</sequence>
<gene>
    <name evidence="2" type="ORF">G6N73_02575</name>
</gene>
<protein>
    <submittedName>
        <fullName evidence="2">C4-dicarboxylate ABC transporter</fullName>
    </submittedName>
</protein>
<dbReference type="Pfam" id="PF03480">
    <property type="entry name" value="DctP"/>
    <property type="match status" value="1"/>
</dbReference>
<dbReference type="PROSITE" id="PS51318">
    <property type="entry name" value="TAT"/>
    <property type="match status" value="1"/>
</dbReference>
<proteinExistence type="predicted"/>
<dbReference type="GO" id="GO:0055085">
    <property type="term" value="P:transmembrane transport"/>
    <property type="evidence" value="ECO:0007669"/>
    <property type="project" value="InterPro"/>
</dbReference>
<dbReference type="EMBL" id="JAAKZF010000002">
    <property type="protein sequence ID" value="NGO50070.1"/>
    <property type="molecule type" value="Genomic_DNA"/>
</dbReference>
<keyword evidence="3" id="KW-1185">Reference proteome</keyword>
<evidence type="ECO:0000256" key="1">
    <source>
        <dbReference type="ARBA" id="ARBA00022729"/>
    </source>
</evidence>
<dbReference type="CDD" id="cd13672">
    <property type="entry name" value="PBP2_TRAP_Siap"/>
    <property type="match status" value="1"/>
</dbReference>
<evidence type="ECO:0000313" key="3">
    <source>
        <dbReference type="Proteomes" id="UP001642900"/>
    </source>
</evidence>
<dbReference type="PANTHER" id="PTHR33376">
    <property type="match status" value="1"/>
</dbReference>
<comment type="caution">
    <text evidence="2">The sequence shown here is derived from an EMBL/GenBank/DDBJ whole genome shotgun (WGS) entry which is preliminary data.</text>
</comment>